<dbReference type="InterPro" id="IPR011009">
    <property type="entry name" value="Kinase-like_dom_sf"/>
</dbReference>
<dbReference type="PROSITE" id="PS00664">
    <property type="entry name" value="VINCULIN_2"/>
    <property type="match status" value="1"/>
</dbReference>
<comment type="subcellular location">
    <subcellularLocation>
        <location evidence="2">Endomembrane system</location>
        <topology evidence="2">Peripheral membrane protein</topology>
        <orientation evidence="2">Cytoplasmic side</orientation>
    </subcellularLocation>
</comment>
<dbReference type="SUPFAM" id="SSF56112">
    <property type="entry name" value="Protein kinase-like (PK-like)"/>
    <property type="match status" value="1"/>
</dbReference>
<reference evidence="4 5" key="1">
    <citation type="submission" date="2021-03" db="EMBL/GenBank/DDBJ databases">
        <title>Sequencing the genomes of 1000 actinobacteria strains.</title>
        <authorList>
            <person name="Klenk H.-P."/>
        </authorList>
    </citation>
    <scope>NUCLEOTIDE SEQUENCE [LARGE SCALE GENOMIC DNA]</scope>
    <source>
        <strain evidence="4 5">DSM 40843</strain>
    </source>
</reference>
<gene>
    <name evidence="4" type="ORF">JOF59_001715</name>
</gene>
<comment type="caution">
    <text evidence="4">The sequence shown here is derived from an EMBL/GenBank/DDBJ whole genome shotgun (WGS) entry which is preliminary data.</text>
</comment>
<feature type="region of interest" description="Disordered" evidence="3">
    <location>
        <begin position="230"/>
        <end position="274"/>
    </location>
</feature>
<protein>
    <recommendedName>
        <fullName evidence="6">Aminoglycoside phosphotransferase</fullName>
    </recommendedName>
</protein>
<organism evidence="4 5">
    <name type="scientific">Streptomyces clavifer</name>
    <dbReference type="NCBI Taxonomy" id="68188"/>
    <lineage>
        <taxon>Bacteria</taxon>
        <taxon>Bacillati</taxon>
        <taxon>Actinomycetota</taxon>
        <taxon>Actinomycetes</taxon>
        <taxon>Kitasatosporales</taxon>
        <taxon>Streptomycetaceae</taxon>
        <taxon>Streptomyces</taxon>
    </lineage>
</organism>
<evidence type="ECO:0000256" key="3">
    <source>
        <dbReference type="SAM" id="MobiDB-lite"/>
    </source>
</evidence>
<proteinExistence type="predicted"/>
<sequence>MTTIDTATIAVELPDAFDPRWNRLPGIQVDGRRITIDPAEYFFRFESSTWLVADWELVKAQLLDVGETTESAVEQLALDFIKNHGESTSDAARVLATAYGVYSYLFREEHLAGLGLPQITADHLRMLREAATLMALNKVELDGHISNVGPCWFFPAATSVVFDLDDETGGMLDEVYHGGWFNEHRRIESIKAHAALGGRLVHGCQSVPDQSGGVVAPYGASMANFRDDLASSRRAGSSRSTPAALPQPSNPPQYGSGAGQLARARPGAHQPLETPMDQSLSAALLDDLCTLVGKPLPHRAEIRVWGMSGVERVTFPDGTTAVFKYAKEPFDREAQALRVAHQRGLPVPALHGTAMQDKWIGMLMDDLGTPVREADDLDGVAAAVMLHAARPATGLPLLDGAGLAALPGRALDHLQRLRKADRWADCDDIETALGKISAAAEARVQGATLDPFGWVHSEFHPTSVHIGENGWHLLDFARAFTGPGLIDLASYHGTTDVPSPFRMRVFLEQYVTAGGHEDALAARGGLAAEAWALGWHRMWAVEWFMEQAIRWIDDPAKDPAYIPVVRRHLGDVVQLLEV</sequence>
<evidence type="ECO:0000256" key="1">
    <source>
        <dbReference type="ARBA" id="ARBA00023136"/>
    </source>
</evidence>
<accession>A0ABS4V5W7</accession>
<feature type="compositionally biased region" description="Low complexity" evidence="3">
    <location>
        <begin position="232"/>
        <end position="244"/>
    </location>
</feature>
<dbReference type="InterPro" id="IPR000633">
    <property type="entry name" value="Vinculin_CS"/>
</dbReference>
<evidence type="ECO:0008006" key="6">
    <source>
        <dbReference type="Google" id="ProtNLM"/>
    </source>
</evidence>
<evidence type="ECO:0000313" key="5">
    <source>
        <dbReference type="Proteomes" id="UP001519311"/>
    </source>
</evidence>
<name>A0ABS4V5W7_9ACTN</name>
<evidence type="ECO:0000313" key="4">
    <source>
        <dbReference type="EMBL" id="MBP2359315.1"/>
    </source>
</evidence>
<evidence type="ECO:0000256" key="2">
    <source>
        <dbReference type="ARBA" id="ARBA00029433"/>
    </source>
</evidence>
<keyword evidence="1" id="KW-0472">Membrane</keyword>
<dbReference type="Proteomes" id="UP001519311">
    <property type="component" value="Unassembled WGS sequence"/>
</dbReference>
<dbReference type="EMBL" id="JAGINS010000001">
    <property type="protein sequence ID" value="MBP2359315.1"/>
    <property type="molecule type" value="Genomic_DNA"/>
</dbReference>
<keyword evidence="5" id="KW-1185">Reference proteome</keyword>